<dbReference type="OrthoDB" id="2020070at2759"/>
<feature type="transmembrane region" description="Helical" evidence="1">
    <location>
        <begin position="27"/>
        <end position="46"/>
    </location>
</feature>
<dbReference type="EMBL" id="SGPL01000726">
    <property type="protein sequence ID" value="THH08074.1"/>
    <property type="molecule type" value="Genomic_DNA"/>
</dbReference>
<keyword evidence="1" id="KW-0472">Membrane</keyword>
<organism evidence="2 3">
    <name type="scientific">Bondarzewia mesenterica</name>
    <dbReference type="NCBI Taxonomy" id="1095465"/>
    <lineage>
        <taxon>Eukaryota</taxon>
        <taxon>Fungi</taxon>
        <taxon>Dikarya</taxon>
        <taxon>Basidiomycota</taxon>
        <taxon>Agaricomycotina</taxon>
        <taxon>Agaricomycetes</taxon>
        <taxon>Russulales</taxon>
        <taxon>Bondarzewiaceae</taxon>
        <taxon>Bondarzewia</taxon>
    </lineage>
</organism>
<dbReference type="Proteomes" id="UP000310158">
    <property type="component" value="Unassembled WGS sequence"/>
</dbReference>
<keyword evidence="1" id="KW-1133">Transmembrane helix</keyword>
<evidence type="ECO:0008006" key="4">
    <source>
        <dbReference type="Google" id="ProtNLM"/>
    </source>
</evidence>
<gene>
    <name evidence="2" type="ORF">EW146_g9108</name>
</gene>
<dbReference type="AlphaFoldDB" id="A0A4S4L953"/>
<comment type="caution">
    <text evidence="2">The sequence shown here is derived from an EMBL/GenBank/DDBJ whole genome shotgun (WGS) entry which is preliminary data.</text>
</comment>
<keyword evidence="3" id="KW-1185">Reference proteome</keyword>
<dbReference type="PANTHER" id="PTHR33604">
    <property type="entry name" value="OSJNBA0004B13.7 PROTEIN"/>
    <property type="match status" value="1"/>
</dbReference>
<reference evidence="2 3" key="1">
    <citation type="submission" date="2019-02" db="EMBL/GenBank/DDBJ databases">
        <title>Genome sequencing of the rare red list fungi Bondarzewia mesenterica.</title>
        <authorList>
            <person name="Buettner E."/>
            <person name="Kellner H."/>
        </authorList>
    </citation>
    <scope>NUCLEOTIDE SEQUENCE [LARGE SCALE GENOMIC DNA]</scope>
    <source>
        <strain evidence="2 3">DSM 108281</strain>
    </source>
</reference>
<dbReference type="SUPFAM" id="SSF53448">
    <property type="entry name" value="Nucleotide-diphospho-sugar transferases"/>
    <property type="match status" value="2"/>
</dbReference>
<protein>
    <recommendedName>
        <fullName evidence="4">Glycosyl transferase 64 domain-containing protein</fullName>
    </recommendedName>
</protein>
<proteinExistence type="predicted"/>
<evidence type="ECO:0000256" key="1">
    <source>
        <dbReference type="SAM" id="Phobius"/>
    </source>
</evidence>
<dbReference type="PANTHER" id="PTHR33604:SF3">
    <property type="entry name" value="OSJNBA0004B13.7 PROTEIN"/>
    <property type="match status" value="1"/>
</dbReference>
<name>A0A4S4L953_9AGAM</name>
<dbReference type="Gene3D" id="3.90.550.10">
    <property type="entry name" value="Spore Coat Polysaccharide Biosynthesis Protein SpsA, Chain A"/>
    <property type="match status" value="1"/>
</dbReference>
<evidence type="ECO:0000313" key="2">
    <source>
        <dbReference type="EMBL" id="THH08074.1"/>
    </source>
</evidence>
<sequence>MSYSSSRKAEKQHASHAPALTRYTRLLLVKFVFVPCLCAFYLLALLGRHLANVHNVEPSSVTPLLRDVPDCQDVPHSVALDPLPPLSTRPAFRQTHDGHELPLYAQEWQTSRPILDHSLTVVLTVTAGRLPSLETSLVALHEDPTPPAEIIVLCSETILSVARHILRSIVIKYSSKLQVEMTLRTWHFGAAPQVEALIQAALQSTTEWVLILNHDLDWIKKTALRKLLKPQNVSFPLGPRGFGPSSSDCLVPSQSLQPASFLEPPFALPSYLLPHDSDMSAPEIDSWRAFGQRIARGRPDLVGGVVLPSTDTTWCQGSQSIRDRFTPVPMKHVGALAAVDPAHQRIHNHLRPSLAPTKSHGTFGLFFPSWDDLQAFSSAACRLTAEGRRLRILLYGEHESQLNFDRDHGLEMSIIWDDVTLETDDCALHYQIPLPRNAPASLVFSSWLDSFHDLPDVLIGLAEISDSSQTFVRALSRLDAAGSTLIQIPRADLPYCDWIGTLTVQEWKNWNVPQIDISIITNNRPGSLSRLLSSLKDARYFGDRLTLRVNVDQSADKETLQLIDGLRWDHGSVFLHHRVVHGGLLPAVVESWYPSSNDTYGLLLEDDVEVSPLFYAWLKMSVLRYRYGQDANRSHSLFGISLYQQKNIELRPEGRRPFNPRHLFANSSIPHPITPYLSQIPCSWGALYFPEHWREFHAYLSARLSQPPPIPLSLKDSVVPNVRSNKWTRSWKKYFIELVYLRGYVMLYPNYADFFSLSTNHLEIGSHVKRMPRAVYDKKRSLFELPLMLLPDSNSSVSLQTGLLDLPNGRLPAWSTLPVLDLHGLLVSVKDMRRRGAEQRSILFNCSSAATEYDVQALLCIQPRSEEAQPVKAI</sequence>
<keyword evidence="1" id="KW-0812">Transmembrane</keyword>
<accession>A0A4S4L953</accession>
<dbReference type="InterPro" id="IPR029044">
    <property type="entry name" value="Nucleotide-diphossugar_trans"/>
</dbReference>
<evidence type="ECO:0000313" key="3">
    <source>
        <dbReference type="Proteomes" id="UP000310158"/>
    </source>
</evidence>